<accession>A0A7E4V6L8</accession>
<dbReference type="AlphaFoldDB" id="A0A7E4V6L8"/>
<dbReference type="WBParaSite" id="Pan_g1726.t1">
    <property type="protein sequence ID" value="Pan_g1726.t1"/>
    <property type="gene ID" value="Pan_g1726"/>
</dbReference>
<organism evidence="1 2">
    <name type="scientific">Panagrellus redivivus</name>
    <name type="common">Microworm</name>
    <dbReference type="NCBI Taxonomy" id="6233"/>
    <lineage>
        <taxon>Eukaryota</taxon>
        <taxon>Metazoa</taxon>
        <taxon>Ecdysozoa</taxon>
        <taxon>Nematoda</taxon>
        <taxon>Chromadorea</taxon>
        <taxon>Rhabditida</taxon>
        <taxon>Tylenchina</taxon>
        <taxon>Panagrolaimomorpha</taxon>
        <taxon>Panagrolaimoidea</taxon>
        <taxon>Panagrolaimidae</taxon>
        <taxon>Panagrellus</taxon>
    </lineage>
</organism>
<dbReference type="Proteomes" id="UP000492821">
    <property type="component" value="Unassembled WGS sequence"/>
</dbReference>
<protein>
    <submittedName>
        <fullName evidence="2">Uncharacterized protein</fullName>
    </submittedName>
</protein>
<proteinExistence type="predicted"/>
<reference evidence="1" key="1">
    <citation type="journal article" date="2013" name="Genetics">
        <title>The draft genome and transcriptome of Panagrellus redivivus are shaped by the harsh demands of a free-living lifestyle.</title>
        <authorList>
            <person name="Srinivasan J."/>
            <person name="Dillman A.R."/>
            <person name="Macchietto M.G."/>
            <person name="Heikkinen L."/>
            <person name="Lakso M."/>
            <person name="Fracchia K.M."/>
            <person name="Antoshechkin I."/>
            <person name="Mortazavi A."/>
            <person name="Wong G."/>
            <person name="Sternberg P.W."/>
        </authorList>
    </citation>
    <scope>NUCLEOTIDE SEQUENCE [LARGE SCALE GENOMIC DNA]</scope>
    <source>
        <strain evidence="1">MT8872</strain>
    </source>
</reference>
<reference evidence="2" key="2">
    <citation type="submission" date="2020-10" db="UniProtKB">
        <authorList>
            <consortium name="WormBaseParasite"/>
        </authorList>
    </citation>
    <scope>IDENTIFICATION</scope>
</reference>
<evidence type="ECO:0000313" key="2">
    <source>
        <dbReference type="WBParaSite" id="Pan_g1726.t1"/>
    </source>
</evidence>
<evidence type="ECO:0000313" key="1">
    <source>
        <dbReference type="Proteomes" id="UP000492821"/>
    </source>
</evidence>
<name>A0A7E4V6L8_PANRE</name>
<sequence>MEFDDNDSITESDFPVVIQKTYDSISTDDNSVEGQEERLQKSLDYIGTCNFINEVRVSGMKTENQSLPTDDKSDSIFSII</sequence>
<keyword evidence="1" id="KW-1185">Reference proteome</keyword>